<geneLocation type="mitochondrion" evidence="1"/>
<keyword evidence="1" id="KW-0496">Mitochondrion</keyword>
<evidence type="ECO:0000313" key="1">
    <source>
        <dbReference type="EMBL" id="QHR89970.1"/>
    </source>
</evidence>
<name>A0A6B9XPS3_PICSI</name>
<reference evidence="1" key="1">
    <citation type="submission" date="2019-03" db="EMBL/GenBank/DDBJ databases">
        <title>Largest Complete Mitochondrial Genome of a Gymnosperm, Sitka Spruce (Picea sitchensis), Indicates Complex Physical Structure.</title>
        <authorList>
            <person name="Jackman S.D."/>
            <person name="Coombe L."/>
            <person name="Warren R."/>
            <person name="Kirk H."/>
            <person name="Trinh E."/>
            <person name="McLeod T."/>
            <person name="Pleasance S."/>
            <person name="Pandoh P."/>
            <person name="Zhao Y."/>
            <person name="Coope R."/>
            <person name="Bousquet J."/>
            <person name="Bohlmann J.C."/>
            <person name="Jones S.J.M."/>
            <person name="Birol I."/>
        </authorList>
    </citation>
    <scope>NUCLEOTIDE SEQUENCE</scope>
    <source>
        <strain evidence="1">Q903</strain>
    </source>
</reference>
<gene>
    <name evidence="1" type="primary">orf04015</name>
    <name evidence="1" type="ORF">Q903MT_gene3992</name>
</gene>
<organism evidence="1">
    <name type="scientific">Picea sitchensis</name>
    <name type="common">Sitka spruce</name>
    <name type="synonym">Pinus sitchensis</name>
    <dbReference type="NCBI Taxonomy" id="3332"/>
    <lineage>
        <taxon>Eukaryota</taxon>
        <taxon>Viridiplantae</taxon>
        <taxon>Streptophyta</taxon>
        <taxon>Embryophyta</taxon>
        <taxon>Tracheophyta</taxon>
        <taxon>Spermatophyta</taxon>
        <taxon>Pinopsida</taxon>
        <taxon>Pinidae</taxon>
        <taxon>Conifers I</taxon>
        <taxon>Pinales</taxon>
        <taxon>Pinaceae</taxon>
        <taxon>Picea</taxon>
    </lineage>
</organism>
<proteinExistence type="predicted"/>
<dbReference type="AlphaFoldDB" id="A0A6B9XPS3"/>
<accession>A0A6B9XPS3</accession>
<protein>
    <submittedName>
        <fullName evidence="1">Uncharacterized protein</fullName>
    </submittedName>
</protein>
<dbReference type="EMBL" id="MK697699">
    <property type="protein sequence ID" value="QHR89970.1"/>
    <property type="molecule type" value="Genomic_DNA"/>
</dbReference>
<sequence>MLILKEKSISFLFLITPRTLYPATGRRTELTLSYLQTEGWAGLLRPISRSHSVISRGQGDFTRSLQSSSRAEYSSACLLLACLTFVIRLSHRRIAACQ</sequence>